<dbReference type="Proteomes" id="UP000295560">
    <property type="component" value="Unassembled WGS sequence"/>
</dbReference>
<dbReference type="EMBL" id="SMFZ01000001">
    <property type="protein sequence ID" value="TCK27110.1"/>
    <property type="molecule type" value="Genomic_DNA"/>
</dbReference>
<reference evidence="3 4" key="1">
    <citation type="submission" date="2019-03" db="EMBL/GenBank/DDBJ databases">
        <title>Sequencing the genomes of 1000 actinobacteria strains.</title>
        <authorList>
            <person name="Klenk H.-P."/>
        </authorList>
    </citation>
    <scope>NUCLEOTIDE SEQUENCE [LARGE SCALE GENOMIC DNA]</scope>
    <source>
        <strain evidence="3 4">DSM 44969</strain>
    </source>
</reference>
<feature type="region of interest" description="Disordered" evidence="1">
    <location>
        <begin position="29"/>
        <end position="48"/>
    </location>
</feature>
<feature type="signal peptide" evidence="2">
    <location>
        <begin position="1"/>
        <end position="28"/>
    </location>
</feature>
<protein>
    <recommendedName>
        <fullName evidence="5">Small secreted protein</fullName>
    </recommendedName>
</protein>
<dbReference type="PROSITE" id="PS51257">
    <property type="entry name" value="PROKAR_LIPOPROTEIN"/>
    <property type="match status" value="1"/>
</dbReference>
<keyword evidence="2" id="KW-0732">Signal</keyword>
<gene>
    <name evidence="3" type="ORF">EV378_2967</name>
</gene>
<evidence type="ECO:0000256" key="1">
    <source>
        <dbReference type="SAM" id="MobiDB-lite"/>
    </source>
</evidence>
<feature type="chain" id="PRO_5038429378" description="Small secreted protein" evidence="2">
    <location>
        <begin position="29"/>
        <end position="202"/>
    </location>
</feature>
<dbReference type="AlphaFoldDB" id="A0A4R1I1J8"/>
<comment type="caution">
    <text evidence="3">The sequence shown here is derived from an EMBL/GenBank/DDBJ whole genome shotgun (WGS) entry which is preliminary data.</text>
</comment>
<keyword evidence="4" id="KW-1185">Reference proteome</keyword>
<sequence length="202" mass="20784">MSRFPRQTAAAAALLAALFAGGCATTIAGTPSADPAPRPTSGPGADPAAWTDKVCGALVTYWKPMTPGALPNFAGDSTEDAIKKRLSDYLGTVSAAIDQGQQQLKAAGASPVTGGDDLVKSYADAMTRNGKTVADAKAEVDSVDPANAQAFQQKLDSADAKLKTFAAPQGLDKLGNTPRLVKAIEKSPKCGEYRQITQPPPP</sequence>
<evidence type="ECO:0000313" key="4">
    <source>
        <dbReference type="Proteomes" id="UP000295560"/>
    </source>
</evidence>
<name>A0A4R1I1J8_PSEEN</name>
<accession>A0A4R1I1J8</accession>
<evidence type="ECO:0000256" key="2">
    <source>
        <dbReference type="SAM" id="SignalP"/>
    </source>
</evidence>
<proteinExistence type="predicted"/>
<dbReference type="OrthoDB" id="3573162at2"/>
<evidence type="ECO:0008006" key="5">
    <source>
        <dbReference type="Google" id="ProtNLM"/>
    </source>
</evidence>
<evidence type="ECO:0000313" key="3">
    <source>
        <dbReference type="EMBL" id="TCK27110.1"/>
    </source>
</evidence>
<organism evidence="3 4">
    <name type="scientific">Pseudonocardia endophytica</name>
    <dbReference type="NCBI Taxonomy" id="401976"/>
    <lineage>
        <taxon>Bacteria</taxon>
        <taxon>Bacillati</taxon>
        <taxon>Actinomycetota</taxon>
        <taxon>Actinomycetes</taxon>
        <taxon>Pseudonocardiales</taxon>
        <taxon>Pseudonocardiaceae</taxon>
        <taxon>Pseudonocardia</taxon>
    </lineage>
</organism>
<dbReference type="RefSeq" id="WP_132425368.1">
    <property type="nucleotide sequence ID" value="NZ_SMFZ01000001.1"/>
</dbReference>